<keyword evidence="13" id="KW-0645">Protease</keyword>
<evidence type="ECO:0000256" key="6">
    <source>
        <dbReference type="ARBA" id="ARBA00023316"/>
    </source>
</evidence>
<dbReference type="Gene3D" id="3.30.70.1070">
    <property type="entry name" value="Sporulation related repeat"/>
    <property type="match status" value="1"/>
</dbReference>
<dbReference type="AlphaFoldDB" id="A0A1G4S0J5"/>
<keyword evidence="13" id="KW-0121">Carboxypeptidase</keyword>
<dbReference type="Proteomes" id="UP000199150">
    <property type="component" value="Unassembled WGS sequence"/>
</dbReference>
<evidence type="ECO:0000256" key="4">
    <source>
        <dbReference type="ARBA" id="ARBA00022960"/>
    </source>
</evidence>
<evidence type="ECO:0000259" key="12">
    <source>
        <dbReference type="PROSITE" id="PS51724"/>
    </source>
</evidence>
<dbReference type="EMBL" id="FMTS01000003">
    <property type="protein sequence ID" value="SCW62812.1"/>
    <property type="molecule type" value="Genomic_DNA"/>
</dbReference>
<evidence type="ECO:0000256" key="1">
    <source>
        <dbReference type="ARBA" id="ARBA00007164"/>
    </source>
</evidence>
<keyword evidence="6" id="KW-0961">Cell wall biogenesis/degradation</keyword>
<feature type="signal peptide" evidence="11">
    <location>
        <begin position="1"/>
        <end position="41"/>
    </location>
</feature>
<gene>
    <name evidence="13" type="ORF">SAMN02927928_2330</name>
</gene>
<feature type="active site" evidence="7">
    <location>
        <position position="136"/>
    </location>
</feature>
<dbReference type="PROSITE" id="PS51724">
    <property type="entry name" value="SPOR"/>
    <property type="match status" value="1"/>
</dbReference>
<keyword evidence="2 11" id="KW-0732">Signal</keyword>
<organism evidence="13 14">
    <name type="scientific">Asticcacaulis taihuensis</name>
    <dbReference type="NCBI Taxonomy" id="260084"/>
    <lineage>
        <taxon>Bacteria</taxon>
        <taxon>Pseudomonadati</taxon>
        <taxon>Pseudomonadota</taxon>
        <taxon>Alphaproteobacteria</taxon>
        <taxon>Caulobacterales</taxon>
        <taxon>Caulobacteraceae</taxon>
        <taxon>Asticcacaulis</taxon>
    </lineage>
</organism>
<evidence type="ECO:0000256" key="9">
    <source>
        <dbReference type="RuleBase" id="RU004016"/>
    </source>
</evidence>
<feature type="active site" description="Acyl-ester intermediate" evidence="7">
    <location>
        <position position="76"/>
    </location>
</feature>
<evidence type="ECO:0000256" key="11">
    <source>
        <dbReference type="SAM" id="SignalP"/>
    </source>
</evidence>
<dbReference type="STRING" id="260084.SAMN02927928_2330"/>
<evidence type="ECO:0000256" key="8">
    <source>
        <dbReference type="PIRSR" id="PIRSR618044-2"/>
    </source>
</evidence>
<dbReference type="GO" id="GO:0008360">
    <property type="term" value="P:regulation of cell shape"/>
    <property type="evidence" value="ECO:0007669"/>
    <property type="project" value="UniProtKB-KW"/>
</dbReference>
<dbReference type="GO" id="GO:0009002">
    <property type="term" value="F:serine-type D-Ala-D-Ala carboxypeptidase activity"/>
    <property type="evidence" value="ECO:0007669"/>
    <property type="project" value="InterPro"/>
</dbReference>
<feature type="region of interest" description="Disordered" evidence="10">
    <location>
        <begin position="389"/>
        <end position="419"/>
    </location>
</feature>
<accession>A0A1G4S0J5</accession>
<dbReference type="InterPro" id="IPR007730">
    <property type="entry name" value="SPOR-like_dom"/>
</dbReference>
<sequence length="503" mass="54487">MRRIGRIFKRAGETLSNGNKRLKAAVLTASAVFVIALPAAAQDLTDNARYAAIVVDAQSGEVFYAQRADSARYPASLTKIMTLYMAFDALAHGTLKPTDQITMSAHATSQAPVKVYLRPGDTIDVDTAMRLIALYSANDLAVALAEKIGGGSEERFAAMMTIKAQELGMTHTRFVNANGLPDPRQISSARDLAILARAVMRDYPQYYDYFNLPSQEFRGRTYVNHNPLRSMPGIDGMKTGFTNAAGYNLVASGVRNNHRLIAVMLGGSNKTQRREHVTALMNTGFDVIARRDRGERIEIAQNEFTRAMDAEARMPEGPQPYTILADNGEMVGGNVPLSDAQLRETLEGSEQANASDVDVQRASATIKAPDVAQTLSAATNTAALVKKPATKVAAADKPTSKSKKAELADKADKTAKGKKKKDPTAVYAIQIGAFKDKSLANDWAKKMKTKFSSHLASGTTDISKNDNGWYRTRFVTLTKAQASAACKDISAKHLDCMVIKPDA</sequence>
<dbReference type="GO" id="GO:0042834">
    <property type="term" value="F:peptidoglycan binding"/>
    <property type="evidence" value="ECO:0007669"/>
    <property type="project" value="InterPro"/>
</dbReference>
<comment type="similarity">
    <text evidence="1 9">Belongs to the peptidase S11 family.</text>
</comment>
<dbReference type="Gene3D" id="3.40.710.10">
    <property type="entry name" value="DD-peptidase/beta-lactamase superfamily"/>
    <property type="match status" value="1"/>
</dbReference>
<evidence type="ECO:0000256" key="3">
    <source>
        <dbReference type="ARBA" id="ARBA00022801"/>
    </source>
</evidence>
<proteinExistence type="inferred from homology"/>
<keyword evidence="5" id="KW-0573">Peptidoglycan synthesis</keyword>
<dbReference type="PRINTS" id="PR00725">
    <property type="entry name" value="DADACBPTASE1"/>
</dbReference>
<evidence type="ECO:0000256" key="7">
    <source>
        <dbReference type="PIRSR" id="PIRSR618044-1"/>
    </source>
</evidence>
<dbReference type="SUPFAM" id="SSF110997">
    <property type="entry name" value="Sporulation related repeat"/>
    <property type="match status" value="1"/>
</dbReference>
<dbReference type="PANTHER" id="PTHR21581">
    <property type="entry name" value="D-ALANYL-D-ALANINE CARBOXYPEPTIDASE"/>
    <property type="match status" value="1"/>
</dbReference>
<dbReference type="InterPro" id="IPR036680">
    <property type="entry name" value="SPOR-like_sf"/>
</dbReference>
<keyword evidence="14" id="KW-1185">Reference proteome</keyword>
<dbReference type="GO" id="GO:0006508">
    <property type="term" value="P:proteolysis"/>
    <property type="evidence" value="ECO:0007669"/>
    <property type="project" value="InterPro"/>
</dbReference>
<dbReference type="Pfam" id="PF05036">
    <property type="entry name" value="SPOR"/>
    <property type="match status" value="1"/>
</dbReference>
<feature type="compositionally biased region" description="Basic and acidic residues" evidence="10">
    <location>
        <begin position="403"/>
        <end position="415"/>
    </location>
</feature>
<evidence type="ECO:0000313" key="14">
    <source>
        <dbReference type="Proteomes" id="UP000199150"/>
    </source>
</evidence>
<dbReference type="Pfam" id="PF00768">
    <property type="entry name" value="Peptidase_S11"/>
    <property type="match status" value="1"/>
</dbReference>
<dbReference type="InterPro" id="IPR001967">
    <property type="entry name" value="Peptidase_S11_N"/>
</dbReference>
<evidence type="ECO:0000256" key="5">
    <source>
        <dbReference type="ARBA" id="ARBA00022984"/>
    </source>
</evidence>
<dbReference type="SUPFAM" id="SSF56601">
    <property type="entry name" value="beta-lactamase/transpeptidase-like"/>
    <property type="match status" value="1"/>
</dbReference>
<dbReference type="OrthoDB" id="9795979at2"/>
<dbReference type="GO" id="GO:0009252">
    <property type="term" value="P:peptidoglycan biosynthetic process"/>
    <property type="evidence" value="ECO:0007669"/>
    <property type="project" value="UniProtKB-KW"/>
</dbReference>
<feature type="binding site" evidence="8">
    <location>
        <position position="238"/>
    </location>
    <ligand>
        <name>substrate</name>
    </ligand>
</feature>
<evidence type="ECO:0000313" key="13">
    <source>
        <dbReference type="EMBL" id="SCW62812.1"/>
    </source>
</evidence>
<dbReference type="InterPro" id="IPR012338">
    <property type="entry name" value="Beta-lactam/transpept-like"/>
</dbReference>
<dbReference type="PANTHER" id="PTHR21581:SF6">
    <property type="entry name" value="TRAFFICKING PROTEIN PARTICLE COMPLEX SUBUNIT 12"/>
    <property type="match status" value="1"/>
</dbReference>
<feature type="active site" description="Proton acceptor" evidence="7">
    <location>
        <position position="79"/>
    </location>
</feature>
<keyword evidence="3" id="KW-0378">Hydrolase</keyword>
<feature type="chain" id="PRO_5011511377" evidence="11">
    <location>
        <begin position="42"/>
        <end position="503"/>
    </location>
</feature>
<dbReference type="InterPro" id="IPR018044">
    <property type="entry name" value="Peptidase_S11"/>
</dbReference>
<protein>
    <submittedName>
        <fullName evidence="13">D-alanyl-D-alanine carboxypeptidase (Penicillin-binding protein 5/6)</fullName>
    </submittedName>
</protein>
<evidence type="ECO:0000256" key="10">
    <source>
        <dbReference type="SAM" id="MobiDB-lite"/>
    </source>
</evidence>
<dbReference type="GO" id="GO:0071555">
    <property type="term" value="P:cell wall organization"/>
    <property type="evidence" value="ECO:0007669"/>
    <property type="project" value="UniProtKB-KW"/>
</dbReference>
<reference evidence="14" key="1">
    <citation type="submission" date="2016-10" db="EMBL/GenBank/DDBJ databases">
        <authorList>
            <person name="Varghese N."/>
            <person name="Submissions S."/>
        </authorList>
    </citation>
    <scope>NUCLEOTIDE SEQUENCE [LARGE SCALE GENOMIC DNA]</scope>
    <source>
        <strain evidence="14">CGMCC 1.3431</strain>
    </source>
</reference>
<evidence type="ECO:0000256" key="2">
    <source>
        <dbReference type="ARBA" id="ARBA00022729"/>
    </source>
</evidence>
<feature type="domain" description="SPOR" evidence="12">
    <location>
        <begin position="421"/>
        <end position="501"/>
    </location>
</feature>
<keyword evidence="4" id="KW-0133">Cell shape</keyword>
<name>A0A1G4S0J5_9CAUL</name>